<evidence type="ECO:0000256" key="6">
    <source>
        <dbReference type="ARBA" id="ARBA00031247"/>
    </source>
</evidence>
<evidence type="ECO:0000313" key="8">
    <source>
        <dbReference type="EMBL" id="EIE22508.1"/>
    </source>
</evidence>
<evidence type="ECO:0000256" key="3">
    <source>
        <dbReference type="ARBA" id="ARBA00022531"/>
    </source>
</evidence>
<dbReference type="KEGG" id="csl:COCSUDRAFT_83465"/>
<dbReference type="SUPFAM" id="SSF46626">
    <property type="entry name" value="Cytochrome c"/>
    <property type="match status" value="1"/>
</dbReference>
<evidence type="ECO:0000256" key="4">
    <source>
        <dbReference type="ARBA" id="ARBA00022982"/>
    </source>
</evidence>
<dbReference type="RefSeq" id="XP_005647052.1">
    <property type="nucleotide sequence ID" value="XM_005646995.1"/>
</dbReference>
<dbReference type="InterPro" id="IPR023655">
    <property type="entry name" value="Cyt_C6"/>
</dbReference>
<comment type="caution">
    <text evidence="8">The sequence shown here is derived from an EMBL/GenBank/DDBJ whole genome shotgun (WGS) entry which is preliminary data.</text>
</comment>
<organism evidence="8 9">
    <name type="scientific">Coccomyxa subellipsoidea (strain C-169)</name>
    <name type="common">Green microalga</name>
    <dbReference type="NCBI Taxonomy" id="574566"/>
    <lineage>
        <taxon>Eukaryota</taxon>
        <taxon>Viridiplantae</taxon>
        <taxon>Chlorophyta</taxon>
        <taxon>core chlorophytes</taxon>
        <taxon>Trebouxiophyceae</taxon>
        <taxon>Trebouxiophyceae incertae sedis</taxon>
        <taxon>Coccomyxaceae</taxon>
        <taxon>Coccomyxa</taxon>
        <taxon>Coccomyxa subellipsoidea</taxon>
    </lineage>
</organism>
<dbReference type="Gene3D" id="1.10.760.10">
    <property type="entry name" value="Cytochrome c-like domain"/>
    <property type="match status" value="1"/>
</dbReference>
<protein>
    <recommendedName>
        <fullName evidence="7">Cytochrome c-553</fullName>
    </recommendedName>
    <alternativeName>
        <fullName evidence="6">Cytochrome c553</fullName>
    </alternativeName>
    <alternativeName>
        <fullName evidence="5">Soluble cytochrome f</fullName>
    </alternativeName>
</protein>
<dbReference type="FunFam" id="1.10.760.10:FF:000021">
    <property type="entry name" value="Cytochrome c6, chloroplastic"/>
    <property type="match status" value="1"/>
</dbReference>
<dbReference type="GO" id="GO:0009055">
    <property type="term" value="F:electron transfer activity"/>
    <property type="evidence" value="ECO:0007669"/>
    <property type="project" value="InterPro"/>
</dbReference>
<keyword evidence="9" id="KW-1185">Reference proteome</keyword>
<name>I0YVT9_COCSC</name>
<dbReference type="InterPro" id="IPR036909">
    <property type="entry name" value="Cyt_c-like_dom_sf"/>
</dbReference>
<accession>I0YVT9</accession>
<proteinExistence type="predicted"/>
<dbReference type="GO" id="GO:0020037">
    <property type="term" value="F:heme binding"/>
    <property type="evidence" value="ECO:0007669"/>
    <property type="project" value="InterPro"/>
</dbReference>
<evidence type="ECO:0000256" key="1">
    <source>
        <dbReference type="ARBA" id="ARBA00002347"/>
    </source>
</evidence>
<dbReference type="OrthoDB" id="296187at2759"/>
<gene>
    <name evidence="8" type="ORF">COCSUDRAFT_83465</name>
</gene>
<dbReference type="GO" id="GO:0005506">
    <property type="term" value="F:iron ion binding"/>
    <property type="evidence" value="ECO:0007669"/>
    <property type="project" value="InterPro"/>
</dbReference>
<dbReference type="AlphaFoldDB" id="I0YVT9"/>
<dbReference type="Proteomes" id="UP000007264">
    <property type="component" value="Unassembled WGS sequence"/>
</dbReference>
<dbReference type="eggNOG" id="ENOG502RYDY">
    <property type="taxonomic scope" value="Eukaryota"/>
</dbReference>
<keyword evidence="2" id="KW-0813">Transport</keyword>
<evidence type="ECO:0000256" key="7">
    <source>
        <dbReference type="ARBA" id="ARBA00033211"/>
    </source>
</evidence>
<dbReference type="PANTHER" id="PTHR34688:SF2">
    <property type="entry name" value="CYTOCHROME C6, CHLOROPLASTIC"/>
    <property type="match status" value="1"/>
</dbReference>
<dbReference type="PANTHER" id="PTHR34688">
    <property type="entry name" value="CYTOCHROME C6, CHLOROPLASTIC"/>
    <property type="match status" value="1"/>
</dbReference>
<reference evidence="8 9" key="1">
    <citation type="journal article" date="2012" name="Genome Biol.">
        <title>The genome of the polar eukaryotic microalga coccomyxa subellipsoidea reveals traits of cold adaptation.</title>
        <authorList>
            <person name="Blanc G."/>
            <person name="Agarkova I."/>
            <person name="Grimwood J."/>
            <person name="Kuo A."/>
            <person name="Brueggeman A."/>
            <person name="Dunigan D."/>
            <person name="Gurnon J."/>
            <person name="Ladunga I."/>
            <person name="Lindquist E."/>
            <person name="Lucas S."/>
            <person name="Pangilinan J."/>
            <person name="Proschold T."/>
            <person name="Salamov A."/>
            <person name="Schmutz J."/>
            <person name="Weeks D."/>
            <person name="Yamada T."/>
            <person name="Claverie J.M."/>
            <person name="Grigoriev I."/>
            <person name="Van Etten J."/>
            <person name="Lomsadze A."/>
            <person name="Borodovsky M."/>
        </authorList>
    </citation>
    <scope>NUCLEOTIDE SEQUENCE [LARGE SCALE GENOMIC DNA]</scope>
    <source>
        <strain evidence="8 9">C-169</strain>
    </source>
</reference>
<comment type="function">
    <text evidence="1">Functions as an electron carrier between membrane-bound cytochrome b6-f and photosystem I in oxygenic photosynthesis.</text>
</comment>
<sequence>RIAISFLRLSPGCHVGGGNVVQAGATLREGDLKRNSVATVESIYDLVYSGKGKMPGYGTGCTPKASSPALQGKCTFGPRLSDEEIQRLSQYVVDQAAADWK</sequence>
<dbReference type="EMBL" id="AGSI01000010">
    <property type="protein sequence ID" value="EIE22508.1"/>
    <property type="molecule type" value="Genomic_DNA"/>
</dbReference>
<keyword evidence="4" id="KW-0249">Electron transport</keyword>
<evidence type="ECO:0000256" key="5">
    <source>
        <dbReference type="ARBA" id="ARBA00030448"/>
    </source>
</evidence>
<keyword evidence="3" id="KW-0602">Photosynthesis</keyword>
<dbReference type="GO" id="GO:0015979">
    <property type="term" value="P:photosynthesis"/>
    <property type="evidence" value="ECO:0007669"/>
    <property type="project" value="UniProtKB-KW"/>
</dbReference>
<evidence type="ECO:0000313" key="9">
    <source>
        <dbReference type="Proteomes" id="UP000007264"/>
    </source>
</evidence>
<evidence type="ECO:0000256" key="2">
    <source>
        <dbReference type="ARBA" id="ARBA00022448"/>
    </source>
</evidence>
<dbReference type="GeneID" id="17040123"/>
<feature type="non-terminal residue" evidence="8">
    <location>
        <position position="1"/>
    </location>
</feature>